<accession>A0ABV3S0H8</accession>
<gene>
    <name evidence="8" type="ORF">AB3K24_01055</name>
</gene>
<keyword evidence="9" id="KW-1185">Reference proteome</keyword>
<dbReference type="Pfam" id="PF04138">
    <property type="entry name" value="GtrA_DPMS_TM"/>
    <property type="match status" value="1"/>
</dbReference>
<sequence>MVERYLKSEKIKYLFWGVITTLVYFVVRFVTMALLHQAMLPVLIAQIVTVLFAFVVNKFFVFAANQSRHVLAQLLRFIAGRLFVAGIDFLLTYIMIERYSDVFIRLLRLNKINFQTFPFGLSWSWLHGWIHDSVSLNAVIAVILIQIIAVVVNYFISKFMIFD</sequence>
<evidence type="ECO:0000256" key="6">
    <source>
        <dbReference type="SAM" id="Phobius"/>
    </source>
</evidence>
<evidence type="ECO:0000256" key="2">
    <source>
        <dbReference type="ARBA" id="ARBA00009399"/>
    </source>
</evidence>
<comment type="subcellular location">
    <subcellularLocation>
        <location evidence="1">Membrane</location>
        <topology evidence="1">Multi-pass membrane protein</topology>
    </subcellularLocation>
</comment>
<feature type="transmembrane region" description="Helical" evidence="6">
    <location>
        <begin position="74"/>
        <end position="96"/>
    </location>
</feature>
<organism evidence="8 9">
    <name type="scientific">Leuconostoc aquikimchii</name>
    <dbReference type="NCBI Taxonomy" id="3236804"/>
    <lineage>
        <taxon>Bacteria</taxon>
        <taxon>Bacillati</taxon>
        <taxon>Bacillota</taxon>
        <taxon>Bacilli</taxon>
        <taxon>Lactobacillales</taxon>
        <taxon>Lactobacillaceae</taxon>
        <taxon>Leuconostoc</taxon>
    </lineage>
</organism>
<evidence type="ECO:0000259" key="7">
    <source>
        <dbReference type="Pfam" id="PF04138"/>
    </source>
</evidence>
<feature type="transmembrane region" description="Helical" evidence="6">
    <location>
        <begin position="42"/>
        <end position="62"/>
    </location>
</feature>
<dbReference type="InterPro" id="IPR007267">
    <property type="entry name" value="GtrA_DPMS_TM"/>
</dbReference>
<feature type="transmembrane region" description="Helical" evidence="6">
    <location>
        <begin position="134"/>
        <end position="156"/>
    </location>
</feature>
<dbReference type="PANTHER" id="PTHR38459">
    <property type="entry name" value="PROPHAGE BACTOPRENOL-LINKED GLUCOSE TRANSLOCASE HOMOLOG"/>
    <property type="match status" value="1"/>
</dbReference>
<dbReference type="InterPro" id="IPR051401">
    <property type="entry name" value="GtrA_CellWall_Glycosyl"/>
</dbReference>
<comment type="caution">
    <text evidence="8">The sequence shown here is derived from an EMBL/GenBank/DDBJ whole genome shotgun (WGS) entry which is preliminary data.</text>
</comment>
<evidence type="ECO:0000256" key="4">
    <source>
        <dbReference type="ARBA" id="ARBA00022989"/>
    </source>
</evidence>
<dbReference type="EMBL" id="JBFPER010000001">
    <property type="protein sequence ID" value="MEX0379952.1"/>
    <property type="molecule type" value="Genomic_DNA"/>
</dbReference>
<evidence type="ECO:0000256" key="1">
    <source>
        <dbReference type="ARBA" id="ARBA00004141"/>
    </source>
</evidence>
<proteinExistence type="inferred from homology"/>
<feature type="domain" description="GtrA/DPMS transmembrane" evidence="7">
    <location>
        <begin position="12"/>
        <end position="99"/>
    </location>
</feature>
<comment type="similarity">
    <text evidence="2">Belongs to the GtrA family.</text>
</comment>
<evidence type="ECO:0000313" key="9">
    <source>
        <dbReference type="Proteomes" id="UP001556617"/>
    </source>
</evidence>
<protein>
    <submittedName>
        <fullName evidence="8">GtrA family protein</fullName>
    </submittedName>
</protein>
<keyword evidence="4 6" id="KW-1133">Transmembrane helix</keyword>
<reference evidence="8 9" key="1">
    <citation type="submission" date="2024-07" db="EMBL/GenBank/DDBJ databases">
        <authorList>
            <person name="Yun M."/>
        </authorList>
    </citation>
    <scope>NUCLEOTIDE SEQUENCE [LARGE SCALE GENOMIC DNA]</scope>
    <source>
        <strain evidence="8 9">MS01</strain>
    </source>
</reference>
<name>A0ABV3S0H8_9LACO</name>
<dbReference type="Proteomes" id="UP001556617">
    <property type="component" value="Unassembled WGS sequence"/>
</dbReference>
<evidence type="ECO:0000256" key="5">
    <source>
        <dbReference type="ARBA" id="ARBA00023136"/>
    </source>
</evidence>
<evidence type="ECO:0000256" key="3">
    <source>
        <dbReference type="ARBA" id="ARBA00022692"/>
    </source>
</evidence>
<keyword evidence="5 6" id="KW-0472">Membrane</keyword>
<feature type="transmembrane region" description="Helical" evidence="6">
    <location>
        <begin position="13"/>
        <end position="36"/>
    </location>
</feature>
<evidence type="ECO:0000313" key="8">
    <source>
        <dbReference type="EMBL" id="MEX0379952.1"/>
    </source>
</evidence>
<dbReference type="RefSeq" id="WP_367973368.1">
    <property type="nucleotide sequence ID" value="NZ_JBFPEQ010000001.1"/>
</dbReference>
<keyword evidence="3 6" id="KW-0812">Transmembrane</keyword>
<dbReference type="PANTHER" id="PTHR38459:SF5">
    <property type="entry name" value="CELL WALL TEICHOIC ACID GLYCOSYLATION PROTEIN GTCA"/>
    <property type="match status" value="1"/>
</dbReference>